<dbReference type="RefSeq" id="WP_096651594.1">
    <property type="nucleotide sequence ID" value="NZ_NWUX01000008.1"/>
</dbReference>
<proteinExistence type="predicted"/>
<dbReference type="OrthoDB" id="7059163at2"/>
<comment type="caution">
    <text evidence="1">The sequence shown here is derived from an EMBL/GenBank/DDBJ whole genome shotgun (WGS) entry which is preliminary data.</text>
</comment>
<evidence type="ECO:0000313" key="1">
    <source>
        <dbReference type="EMBL" id="PCF95577.1"/>
    </source>
</evidence>
<accession>A0A2A4HMC9</accession>
<keyword evidence="1" id="KW-0560">Oxidoreductase</keyword>
<dbReference type="GO" id="GO:0051213">
    <property type="term" value="F:dioxygenase activity"/>
    <property type="evidence" value="ECO:0007669"/>
    <property type="project" value="UniProtKB-KW"/>
</dbReference>
<dbReference type="Gene3D" id="2.60.120.10">
    <property type="entry name" value="Jelly Rolls"/>
    <property type="match status" value="1"/>
</dbReference>
<organism evidence="1 2">
    <name type="scientific">Vreelandella nigrificans</name>
    <dbReference type="NCBI Taxonomy" id="2042704"/>
    <lineage>
        <taxon>Bacteria</taxon>
        <taxon>Pseudomonadati</taxon>
        <taxon>Pseudomonadota</taxon>
        <taxon>Gammaproteobacteria</taxon>
        <taxon>Oceanospirillales</taxon>
        <taxon>Halomonadaceae</taxon>
        <taxon>Vreelandella</taxon>
    </lineage>
</organism>
<dbReference type="InterPro" id="IPR014710">
    <property type="entry name" value="RmlC-like_jellyroll"/>
</dbReference>
<dbReference type="Proteomes" id="UP000218677">
    <property type="component" value="Unassembled WGS sequence"/>
</dbReference>
<keyword evidence="1" id="KW-0223">Dioxygenase</keyword>
<reference evidence="2" key="1">
    <citation type="submission" date="2017-09" db="EMBL/GenBank/DDBJ databases">
        <authorList>
            <person name="Cho G.-S."/>
            <person name="Oguntoyinbo F.A."/>
            <person name="Cnockaert M."/>
            <person name="Kabisch J."/>
            <person name="Neve H."/>
            <person name="Bockelmann W."/>
            <person name="Wenning M."/>
            <person name="Franz C.M."/>
            <person name="Vandamme P."/>
        </authorList>
    </citation>
    <scope>NUCLEOTIDE SEQUENCE [LARGE SCALE GENOMIC DNA]</scope>
    <source>
        <strain evidence="2">MBT G8648</strain>
    </source>
</reference>
<dbReference type="CDD" id="cd10548">
    <property type="entry name" value="cupin_CDO"/>
    <property type="match status" value="1"/>
</dbReference>
<keyword evidence="2" id="KW-1185">Reference proteome</keyword>
<sequence length="200" mass="22258">MSNEQRRQAVLPFLEQVSDITKQGIDRQALANIAALLDALAERQDLFNLANFPAPVAGSGSAATRYRLNDDGDDAPTLYLNAMLPGRKTIPHNHETWAVIAAVQGQELNRVYRRLDDRSDPQRATLELEKEVTVEPRTPIAFLGDDIHSIQVDGEQATLHFHLYGRPLEPLEGRYGIEADGRILNYNASQMAPSTPAYVR</sequence>
<gene>
    <name evidence="1" type="ORF">CPA45_11025</name>
</gene>
<evidence type="ECO:0000313" key="2">
    <source>
        <dbReference type="Proteomes" id="UP000218677"/>
    </source>
</evidence>
<dbReference type="EMBL" id="NWUX01000008">
    <property type="protein sequence ID" value="PCF95577.1"/>
    <property type="molecule type" value="Genomic_DNA"/>
</dbReference>
<protein>
    <submittedName>
        <fullName evidence="1">Cysteine dioxygenase</fullName>
    </submittedName>
</protein>
<dbReference type="InterPro" id="IPR011051">
    <property type="entry name" value="RmlC_Cupin_sf"/>
</dbReference>
<name>A0A2A4HMC9_9GAMM</name>
<dbReference type="AlphaFoldDB" id="A0A2A4HMC9"/>
<dbReference type="SUPFAM" id="SSF51182">
    <property type="entry name" value="RmlC-like cupins"/>
    <property type="match status" value="1"/>
</dbReference>